<evidence type="ECO:0000313" key="1">
    <source>
        <dbReference type="EMBL" id="RRC96464.1"/>
    </source>
</evidence>
<dbReference type="AlphaFoldDB" id="A0A3P1SHC3"/>
<dbReference type="PROSITE" id="PS51257">
    <property type="entry name" value="PROKAR_LIPOPROTEIN"/>
    <property type="match status" value="1"/>
</dbReference>
<protein>
    <recommendedName>
        <fullName evidence="3">Lipoprotein</fullName>
    </recommendedName>
</protein>
<name>A0A3P1SHC3_9ACTO</name>
<organism evidence="1 2">
    <name type="scientific">Schaalia canis</name>
    <dbReference type="NCBI Taxonomy" id="100469"/>
    <lineage>
        <taxon>Bacteria</taxon>
        <taxon>Bacillati</taxon>
        <taxon>Actinomycetota</taxon>
        <taxon>Actinomycetes</taxon>
        <taxon>Actinomycetales</taxon>
        <taxon>Actinomycetaceae</taxon>
        <taxon>Schaalia</taxon>
    </lineage>
</organism>
<evidence type="ECO:0000313" key="2">
    <source>
        <dbReference type="Proteomes" id="UP000280444"/>
    </source>
</evidence>
<proteinExistence type="predicted"/>
<accession>A0A3P1SHC3</accession>
<reference evidence="1 2" key="1">
    <citation type="submission" date="2018-11" db="EMBL/GenBank/DDBJ databases">
        <title>Genomes From Bacteria Associated with the Canine Oral Cavity: a Test Case for Automated Genome-Based Taxonomic Assignment.</title>
        <authorList>
            <person name="Coil D.A."/>
            <person name="Jospin G."/>
            <person name="Darling A.E."/>
            <person name="Wallis C."/>
            <person name="Davis I.J."/>
            <person name="Harris S."/>
            <person name="Eisen J.A."/>
            <person name="Holcombe L.J."/>
            <person name="O'Flynn C."/>
        </authorList>
    </citation>
    <scope>NUCLEOTIDE SEQUENCE [LARGE SCALE GENOMIC DNA]</scope>
    <source>
        <strain evidence="1 2">OH770</strain>
    </source>
</reference>
<sequence>MTRISMGRATVRRMSVFAVTVLSVAGCSQGLPSAQQDAGESLRPLDAAQSLAQSDADEVDETFEVFFTNAQREAPSASLKEYYEGLTNYWSEILVCMEEKGWQGHAIEDPNTPAVAVTTPDYAGQETSYVKDGRECAQKAGPMPTMPALTRESAAQDYEAQVEFARCAESQGFDLSDPPSLQQYTEEYLSGPVKWNPQVELVDTAQMNPREVFEFRAICPYW</sequence>
<gene>
    <name evidence="1" type="ORF">EII11_02160</name>
</gene>
<evidence type="ECO:0008006" key="3">
    <source>
        <dbReference type="Google" id="ProtNLM"/>
    </source>
</evidence>
<dbReference type="Proteomes" id="UP000280444">
    <property type="component" value="Unassembled WGS sequence"/>
</dbReference>
<comment type="caution">
    <text evidence="1">The sequence shown here is derived from an EMBL/GenBank/DDBJ whole genome shotgun (WGS) entry which is preliminary data.</text>
</comment>
<dbReference type="EMBL" id="RQZF01000001">
    <property type="protein sequence ID" value="RRC96464.1"/>
    <property type="molecule type" value="Genomic_DNA"/>
</dbReference>
<keyword evidence="2" id="KW-1185">Reference proteome</keyword>